<name>A0A8H7ZPZ6_9FUNG</name>
<feature type="non-terminal residue" evidence="2">
    <location>
        <position position="1"/>
    </location>
</feature>
<accession>A0A8H7ZPZ6</accession>
<protein>
    <submittedName>
        <fullName evidence="2">Uncharacterized protein</fullName>
    </submittedName>
</protein>
<evidence type="ECO:0000256" key="1">
    <source>
        <dbReference type="SAM" id="MobiDB-lite"/>
    </source>
</evidence>
<evidence type="ECO:0000313" key="3">
    <source>
        <dbReference type="Proteomes" id="UP000673691"/>
    </source>
</evidence>
<feature type="region of interest" description="Disordered" evidence="1">
    <location>
        <begin position="1"/>
        <end position="58"/>
    </location>
</feature>
<reference evidence="2 3" key="1">
    <citation type="journal article" name="Sci. Rep.">
        <title>Genome-scale phylogenetic analyses confirm Olpidium as the closest living zoosporic fungus to the non-flagellated, terrestrial fungi.</title>
        <authorList>
            <person name="Chang Y."/>
            <person name="Rochon D."/>
            <person name="Sekimoto S."/>
            <person name="Wang Y."/>
            <person name="Chovatia M."/>
            <person name="Sandor L."/>
            <person name="Salamov A."/>
            <person name="Grigoriev I.V."/>
            <person name="Stajich J.E."/>
            <person name="Spatafora J.W."/>
        </authorList>
    </citation>
    <scope>NUCLEOTIDE SEQUENCE [LARGE SCALE GENOMIC DNA]</scope>
    <source>
        <strain evidence="2">S191</strain>
    </source>
</reference>
<feature type="compositionally biased region" description="Gly residues" evidence="1">
    <location>
        <begin position="26"/>
        <end position="39"/>
    </location>
</feature>
<evidence type="ECO:0000313" key="2">
    <source>
        <dbReference type="EMBL" id="KAG5457135.1"/>
    </source>
</evidence>
<feature type="compositionally biased region" description="Low complexity" evidence="1">
    <location>
        <begin position="110"/>
        <end position="128"/>
    </location>
</feature>
<dbReference type="AlphaFoldDB" id="A0A8H7ZPZ6"/>
<feature type="compositionally biased region" description="Low complexity" evidence="1">
    <location>
        <begin position="40"/>
        <end position="50"/>
    </location>
</feature>
<keyword evidence="3" id="KW-1185">Reference proteome</keyword>
<feature type="compositionally biased region" description="Low complexity" evidence="1">
    <location>
        <begin position="140"/>
        <end position="155"/>
    </location>
</feature>
<sequence length="169" mass="17622">GDDSYGKARSLRQKKITGSSGNKQIGCGGGKPELGGGQRPGRPVQPQPSRCHQLRYVAETPTRFKRSGENAWMSGGTRRPARKKYSWAVATAADIRTGASSLRHMARTATVSRRPPGTPGTPGVAAGHTGRRRRAHRAHLAPPGTPGAAAGPPGAVANHTRRGPVGQGT</sequence>
<comment type="caution">
    <text evidence="2">The sequence shown here is derived from an EMBL/GenBank/DDBJ whole genome shotgun (WGS) entry which is preliminary data.</text>
</comment>
<organism evidence="2 3">
    <name type="scientific">Olpidium bornovanus</name>
    <dbReference type="NCBI Taxonomy" id="278681"/>
    <lineage>
        <taxon>Eukaryota</taxon>
        <taxon>Fungi</taxon>
        <taxon>Fungi incertae sedis</taxon>
        <taxon>Olpidiomycota</taxon>
        <taxon>Olpidiomycotina</taxon>
        <taxon>Olpidiomycetes</taxon>
        <taxon>Olpidiales</taxon>
        <taxon>Olpidiaceae</taxon>
        <taxon>Olpidium</taxon>
    </lineage>
</organism>
<feature type="region of interest" description="Disordered" evidence="1">
    <location>
        <begin position="108"/>
        <end position="169"/>
    </location>
</feature>
<feature type="compositionally biased region" description="Basic residues" evidence="1">
    <location>
        <begin position="129"/>
        <end position="139"/>
    </location>
</feature>
<dbReference type="Proteomes" id="UP000673691">
    <property type="component" value="Unassembled WGS sequence"/>
</dbReference>
<gene>
    <name evidence="2" type="ORF">BJ554DRAFT_2931</name>
</gene>
<dbReference type="EMBL" id="JAEFCI010010576">
    <property type="protein sequence ID" value="KAG5457135.1"/>
    <property type="molecule type" value="Genomic_DNA"/>
</dbReference>
<proteinExistence type="predicted"/>